<comment type="caution">
    <text evidence="1">The sequence shown here is derived from an EMBL/GenBank/DDBJ whole genome shotgun (WGS) entry which is preliminary data.</text>
</comment>
<dbReference type="Gene3D" id="2.60.40.10">
    <property type="entry name" value="Immunoglobulins"/>
    <property type="match status" value="1"/>
</dbReference>
<dbReference type="InterPro" id="IPR036705">
    <property type="entry name" value="Ribosyl_crysJ1_sf"/>
</dbReference>
<organism evidence="1">
    <name type="scientific">bioreactor metagenome</name>
    <dbReference type="NCBI Taxonomy" id="1076179"/>
    <lineage>
        <taxon>unclassified sequences</taxon>
        <taxon>metagenomes</taxon>
        <taxon>ecological metagenomes</taxon>
    </lineage>
</organism>
<dbReference type="Gene3D" id="2.60.120.260">
    <property type="entry name" value="Galactose-binding domain-like"/>
    <property type="match status" value="1"/>
</dbReference>
<dbReference type="InterPro" id="IPR013783">
    <property type="entry name" value="Ig-like_fold"/>
</dbReference>
<proteinExistence type="predicted"/>
<sequence>MLRKTFFILVLLPLCLQAQQLKKISKEVMEDKIAGAWLGQLIGNFYGLPFENKFVENPGPDANWPYGYTKNLDRLERTGGAFSDDDTDFEYIYLLQMEKYGCEPTYAQLREAWMHHVRDRVWLANRAALGLMHHGFTPPFTGMKDNNPHWYQIDPQLINEIWAYTAPGMVAYAAQKSDWAARITSDDWAAHPTVHYGAMYANAFFEKDIEKLVLDALRMIPADSRYAQTVRDMVNLYKKYPNDWKKARQIMAEKYYVNENAMTKTIWNANLNGACGILSFLYGKGDFQLTMDLGCAMGFDADNQTATIGGLLGVMYGASALPKDLLYPIKEWAKPFNDKYINVTRHDMPDATISDLIARTVKQAENVILKNGGKKSTSRGKDFYHINTKAIFKVPLEFYVGPAPVMHAGQAFEYVFYTNSNQNYEWKLVGGSLPEGVKFDKGKISGIPQKAGKYNIKLSLGDGKKVVEKTFELLVRSQNIASQADTIYANVNTLNAQVLDSTWYTFGKPMYAQTVDVINDGIVSGEGSVFYSLAARANIPKVDYFGYGWNEEKEIGMIALHLGCMEEFGGWWSSFNIQYQDEKGKWVPVPSFKSYPRLPETDIVFFQPHFVEFVFEFEPVKTKAIRIIGDTKVQQHWHKYTKNVSAFTSITELSVYKK</sequence>
<dbReference type="Pfam" id="PF03747">
    <property type="entry name" value="ADP_ribosyl_GH"/>
    <property type="match status" value="1"/>
</dbReference>
<dbReference type="Gene3D" id="1.10.4080.10">
    <property type="entry name" value="ADP-ribosylation/Crystallin J1"/>
    <property type="match status" value="1"/>
</dbReference>
<evidence type="ECO:0000313" key="1">
    <source>
        <dbReference type="EMBL" id="MPL96121.1"/>
    </source>
</evidence>
<protein>
    <recommendedName>
        <fullName evidence="2">ADP-ribosylglycohydrolase</fullName>
    </recommendedName>
</protein>
<reference evidence="1" key="1">
    <citation type="submission" date="2019-08" db="EMBL/GenBank/DDBJ databases">
        <authorList>
            <person name="Kucharzyk K."/>
            <person name="Murdoch R.W."/>
            <person name="Higgins S."/>
            <person name="Loffler F."/>
        </authorList>
    </citation>
    <scope>NUCLEOTIDE SEQUENCE</scope>
</reference>
<name>A0A644VXH1_9ZZZZ</name>
<accession>A0A644VXH1</accession>
<dbReference type="EMBL" id="VSSQ01000496">
    <property type="protein sequence ID" value="MPL96121.1"/>
    <property type="molecule type" value="Genomic_DNA"/>
</dbReference>
<dbReference type="SUPFAM" id="SSF101478">
    <property type="entry name" value="ADP-ribosylglycohydrolase"/>
    <property type="match status" value="1"/>
</dbReference>
<evidence type="ECO:0008006" key="2">
    <source>
        <dbReference type="Google" id="ProtNLM"/>
    </source>
</evidence>
<dbReference type="Pfam" id="PF05345">
    <property type="entry name" value="He_PIG"/>
    <property type="match status" value="1"/>
</dbReference>
<dbReference type="AlphaFoldDB" id="A0A644VXH1"/>
<dbReference type="InterPro" id="IPR005502">
    <property type="entry name" value="Ribosyl_crysJ1"/>
</dbReference>
<gene>
    <name evidence="1" type="ORF">SDC9_42296</name>
</gene>